<dbReference type="Proteomes" id="UP000009046">
    <property type="component" value="Unassembled WGS sequence"/>
</dbReference>
<name>E0VUI8_PEDHC</name>
<evidence type="ECO:0000313" key="3">
    <source>
        <dbReference type="EnsemblMetazoa" id="PHUM450940-PA"/>
    </source>
</evidence>
<dbReference type="RefSeq" id="XP_002429782.1">
    <property type="nucleotide sequence ID" value="XM_002429737.1"/>
</dbReference>
<dbReference type="EMBL" id="DS235786">
    <property type="protein sequence ID" value="EEB17044.1"/>
    <property type="molecule type" value="Genomic_DNA"/>
</dbReference>
<organism>
    <name type="scientific">Pediculus humanus subsp. corporis</name>
    <name type="common">Body louse</name>
    <dbReference type="NCBI Taxonomy" id="121224"/>
    <lineage>
        <taxon>Eukaryota</taxon>
        <taxon>Metazoa</taxon>
        <taxon>Ecdysozoa</taxon>
        <taxon>Arthropoda</taxon>
        <taxon>Hexapoda</taxon>
        <taxon>Insecta</taxon>
        <taxon>Pterygota</taxon>
        <taxon>Neoptera</taxon>
        <taxon>Paraneoptera</taxon>
        <taxon>Psocodea</taxon>
        <taxon>Troctomorpha</taxon>
        <taxon>Phthiraptera</taxon>
        <taxon>Anoplura</taxon>
        <taxon>Pediculidae</taxon>
        <taxon>Pediculus</taxon>
    </lineage>
</organism>
<dbReference type="STRING" id="121224.E0VUI8"/>
<dbReference type="GeneID" id="8230315"/>
<dbReference type="InParanoid" id="E0VUI8"/>
<gene>
    <name evidence="3" type="primary">8230315</name>
    <name evidence="2" type="ORF">Phum_PHUM450940</name>
</gene>
<feature type="region of interest" description="Disordered" evidence="1">
    <location>
        <begin position="284"/>
        <end position="306"/>
    </location>
</feature>
<proteinExistence type="predicted"/>
<dbReference type="AlphaFoldDB" id="E0VUI8"/>
<accession>E0VUI8</accession>
<reference evidence="2" key="2">
    <citation type="submission" date="2007-04" db="EMBL/GenBank/DDBJ databases">
        <title>The genome of the human body louse.</title>
        <authorList>
            <consortium name="The Human Body Louse Genome Consortium"/>
            <person name="Kirkness E."/>
            <person name="Walenz B."/>
            <person name="Hass B."/>
            <person name="Bruggner R."/>
            <person name="Strausberg R."/>
        </authorList>
    </citation>
    <scope>NUCLEOTIDE SEQUENCE</scope>
    <source>
        <strain evidence="2">USDA</strain>
    </source>
</reference>
<protein>
    <submittedName>
        <fullName evidence="2 3">Uncharacterized protein</fullName>
    </submittedName>
</protein>
<keyword evidence="4" id="KW-1185">Reference proteome</keyword>
<feature type="compositionally biased region" description="Basic and acidic residues" evidence="1">
    <location>
        <begin position="285"/>
        <end position="297"/>
    </location>
</feature>
<feature type="region of interest" description="Disordered" evidence="1">
    <location>
        <begin position="1"/>
        <end position="54"/>
    </location>
</feature>
<dbReference type="OMA" id="ISFERIY"/>
<dbReference type="HOGENOM" id="CLU_669599_0_0_1"/>
<dbReference type="EMBL" id="AAZO01005495">
    <property type="status" value="NOT_ANNOTATED_CDS"/>
    <property type="molecule type" value="Genomic_DNA"/>
</dbReference>
<feature type="compositionally biased region" description="Basic and acidic residues" evidence="1">
    <location>
        <begin position="1"/>
        <end position="27"/>
    </location>
</feature>
<evidence type="ECO:0000256" key="1">
    <source>
        <dbReference type="SAM" id="MobiDB-lite"/>
    </source>
</evidence>
<reference evidence="3" key="3">
    <citation type="submission" date="2020-05" db="UniProtKB">
        <authorList>
            <consortium name="EnsemblMetazoa"/>
        </authorList>
    </citation>
    <scope>IDENTIFICATION</scope>
    <source>
        <strain evidence="3">USDA</strain>
    </source>
</reference>
<dbReference type="CTD" id="8230315"/>
<dbReference type="EnsemblMetazoa" id="PHUM450940-RA">
    <property type="protein sequence ID" value="PHUM450940-PA"/>
    <property type="gene ID" value="PHUM450940"/>
</dbReference>
<evidence type="ECO:0000313" key="2">
    <source>
        <dbReference type="EMBL" id="EEB17044.1"/>
    </source>
</evidence>
<dbReference type="VEuPathDB" id="VectorBase:PHUM450940"/>
<sequence length="411" mass="46746">MDELCRESKAQKIKKITSENDKNKKDFTGSQVKGGKTSSKSSKRMSKTDDSKMASSLELEKNDLFIGERNLQEILNPFYIETKITCVIKINNSNSNNSGSENDRTETHNLILLCPTVKPKFTYLGTSQEINFNKVFIGTSARAFIQIQNISFERIYPVISLLNPVGSFKSYVGLKKIEVDPEHIWCQPLTFTPLENKGVVKYFEVHYGSTNLFLTVKGEAIVPQYKMIPNFSCCKIYSKSGTSEEIKFDVENLNPKALNLQFVLNFVKEGVENVAEDNTIVKTSETTKKESSPDKEKKKTNKKTAQEKSINNFWDELPETISNQINKYKDVTNDNESLKIFHLMGVNDNDEIRIYPNGKFTMKIKFSPPASKSEKDETNEVKNYVASYKILLERSAFLKEIYVVGTVIKGK</sequence>
<evidence type="ECO:0000313" key="4">
    <source>
        <dbReference type="Proteomes" id="UP000009046"/>
    </source>
</evidence>
<dbReference type="KEGG" id="phu:Phum_PHUM450940"/>
<reference evidence="2" key="1">
    <citation type="submission" date="2007-04" db="EMBL/GenBank/DDBJ databases">
        <title>Annotation of Pediculus humanus corporis strain USDA.</title>
        <authorList>
            <person name="Kirkness E."/>
            <person name="Hannick L."/>
            <person name="Hass B."/>
            <person name="Bruggner R."/>
            <person name="Lawson D."/>
            <person name="Bidwell S."/>
            <person name="Joardar V."/>
            <person name="Caler E."/>
            <person name="Walenz B."/>
            <person name="Inman J."/>
            <person name="Schobel S."/>
            <person name="Galinsky K."/>
            <person name="Amedeo P."/>
            <person name="Strausberg R."/>
        </authorList>
    </citation>
    <scope>NUCLEOTIDE SEQUENCE</scope>
    <source>
        <strain evidence="2">USDA</strain>
    </source>
</reference>